<dbReference type="SUPFAM" id="SSF53850">
    <property type="entry name" value="Periplasmic binding protein-like II"/>
    <property type="match status" value="2"/>
</dbReference>
<protein>
    <submittedName>
        <fullName evidence="3">ABC transporter, substrate-binding protein, family 5</fullName>
    </submittedName>
</protein>
<gene>
    <name evidence="3" type="ORF">HMPREF0063_12265</name>
</gene>
<dbReference type="Proteomes" id="UP000003111">
    <property type="component" value="Unassembled WGS sequence"/>
</dbReference>
<evidence type="ECO:0000259" key="2">
    <source>
        <dbReference type="Pfam" id="PF00496"/>
    </source>
</evidence>
<dbReference type="OrthoDB" id="9046151at2"/>
<evidence type="ECO:0000256" key="1">
    <source>
        <dbReference type="SAM" id="SignalP"/>
    </source>
</evidence>
<comment type="caution">
    <text evidence="3">The sequence shown here is derived from an EMBL/GenBank/DDBJ whole genome shotgun (WGS) entry which is preliminary data.</text>
</comment>
<dbReference type="EMBL" id="ACLF03000006">
    <property type="protein sequence ID" value="EFQ83056.1"/>
    <property type="molecule type" value="Genomic_DNA"/>
</dbReference>
<dbReference type="eggNOG" id="COG4166">
    <property type="taxonomic scope" value="Bacteria"/>
</dbReference>
<feature type="domain" description="Solute-binding protein family 5" evidence="2">
    <location>
        <begin position="243"/>
        <end position="538"/>
    </location>
</feature>
<proteinExistence type="predicted"/>
<dbReference type="AlphaFoldDB" id="E2SCV3"/>
<dbReference type="Gene3D" id="3.90.76.10">
    <property type="entry name" value="Dipeptide-binding Protein, Domain 1"/>
    <property type="match status" value="1"/>
</dbReference>
<dbReference type="Gene3D" id="3.10.105.10">
    <property type="entry name" value="Dipeptide-binding Protein, Domain 3"/>
    <property type="match status" value="2"/>
</dbReference>
<dbReference type="CDD" id="cd00995">
    <property type="entry name" value="PBP2_NikA_DppA_OppA_like"/>
    <property type="match status" value="1"/>
</dbReference>
<organism evidence="3 4">
    <name type="scientific">Aeromicrobium marinum DSM 15272</name>
    <dbReference type="NCBI Taxonomy" id="585531"/>
    <lineage>
        <taxon>Bacteria</taxon>
        <taxon>Bacillati</taxon>
        <taxon>Actinomycetota</taxon>
        <taxon>Actinomycetes</taxon>
        <taxon>Propionibacteriales</taxon>
        <taxon>Nocardioidaceae</taxon>
        <taxon>Aeromicrobium</taxon>
    </lineage>
</organism>
<dbReference type="InterPro" id="IPR039424">
    <property type="entry name" value="SBP_5"/>
</dbReference>
<sequence>MRLTRRNRLTGLVAAVAASSLVLAACSGGDDSGGGDSDSFQIAYNGDGGHDAWVDAVSNQLRNNLDIDASGRSYATFDELRNDVVDRTITTAFRTGWQPDYPSIYNYLQPLYFTGAGSNDGDYSSEEFDDLMTQVSGAQEQAEAFSLQEQAQEVLLQDLPAIPLWYSNVAAVAALDVENVSFTWQNLPDYVSISKPEGGPITVDGSQPQNPLVPSATNETGGGNVIDNLWEGLVRYESDGTAVNAVAESITSEDNLTWTVVIKDGQQFADGTPVTASSFVDAWNYGAVGSNAQLNSYFYYPIAGFDEAQADEADGLSGLTVVDDSTFTIELNQPEASFPDRLGYSAFYPLPATAFDDLEAFGRNPIGNGVYRLAGPDAWEDDVRISLVPNENYVGDVVPANDGITFTFYTNLDAAYTDVQAGNLDVLKTVPDSALTTYETDENVQSFNVPGSVFQSFTIPFSLEHFGDDEEGRLRRQAISLAINREEITDAIFNGSRTPARDFSSPVMPGYNDALEGSDVLEFDPERAKDLWEQANEINPWNG</sequence>
<dbReference type="HOGENOM" id="CLU_037949_0_0_11"/>
<dbReference type="Pfam" id="PF00496">
    <property type="entry name" value="SBP_bac_5"/>
    <property type="match status" value="1"/>
</dbReference>
<evidence type="ECO:0000313" key="4">
    <source>
        <dbReference type="Proteomes" id="UP000003111"/>
    </source>
</evidence>
<dbReference type="PANTHER" id="PTHR30290">
    <property type="entry name" value="PERIPLASMIC BINDING COMPONENT OF ABC TRANSPORTER"/>
    <property type="match status" value="1"/>
</dbReference>
<keyword evidence="1" id="KW-0732">Signal</keyword>
<keyword evidence="4" id="KW-1185">Reference proteome</keyword>
<dbReference type="STRING" id="585531.HMPREF0063_12265"/>
<name>E2SCV3_9ACTN</name>
<dbReference type="PROSITE" id="PS51257">
    <property type="entry name" value="PROKAR_LIPOPROTEIN"/>
    <property type="match status" value="1"/>
</dbReference>
<feature type="chain" id="PRO_5003164256" evidence="1">
    <location>
        <begin position="25"/>
        <end position="543"/>
    </location>
</feature>
<dbReference type="GO" id="GO:0015833">
    <property type="term" value="P:peptide transport"/>
    <property type="evidence" value="ECO:0007669"/>
    <property type="project" value="TreeGrafter"/>
</dbReference>
<evidence type="ECO:0000313" key="3">
    <source>
        <dbReference type="EMBL" id="EFQ83056.1"/>
    </source>
</evidence>
<dbReference type="Gene3D" id="3.40.190.10">
    <property type="entry name" value="Periplasmic binding protein-like II"/>
    <property type="match status" value="2"/>
</dbReference>
<accession>E2SCV3</accession>
<reference evidence="3" key="1">
    <citation type="submission" date="2010-08" db="EMBL/GenBank/DDBJ databases">
        <authorList>
            <person name="Muzny D."/>
            <person name="Qin X."/>
            <person name="Buhay C."/>
            <person name="Dugan-Rocha S."/>
            <person name="Ding Y."/>
            <person name="Chen G."/>
            <person name="Hawes A."/>
            <person name="Holder M."/>
            <person name="Jhangiani S."/>
            <person name="Johnson A."/>
            <person name="Khan Z."/>
            <person name="Li Z."/>
            <person name="Liu W."/>
            <person name="Liu X."/>
            <person name="Perez L."/>
            <person name="Shen H."/>
            <person name="Wang Q."/>
            <person name="Watt J."/>
            <person name="Xi L."/>
            <person name="Xin Y."/>
            <person name="Zhou J."/>
            <person name="Deng J."/>
            <person name="Jiang H."/>
            <person name="Liu Y."/>
            <person name="Qu J."/>
            <person name="Song X.-Z."/>
            <person name="Zhang L."/>
            <person name="Villasana D."/>
            <person name="Johnson A."/>
            <person name="Liu J."/>
            <person name="Liyanage D."/>
            <person name="Lorensuhewa L."/>
            <person name="Robinson T."/>
            <person name="Song A."/>
            <person name="Song B.-B."/>
            <person name="Dinh H."/>
            <person name="Thornton R."/>
            <person name="Coyle M."/>
            <person name="Francisco L."/>
            <person name="Jackson L."/>
            <person name="Javaid M."/>
            <person name="Korchina V."/>
            <person name="Kovar C."/>
            <person name="Mata R."/>
            <person name="Mathew T."/>
            <person name="Ngo R."/>
            <person name="Nguyen L."/>
            <person name="Nguyen N."/>
            <person name="Okwuonu G."/>
            <person name="Ongeri F."/>
            <person name="Pham C."/>
            <person name="Simmons D."/>
            <person name="Wilczek-Boney K."/>
            <person name="Hale W."/>
            <person name="Jakkamsetti A."/>
            <person name="Pham P."/>
            <person name="Ruth R."/>
            <person name="San Lucas F."/>
            <person name="Warren J."/>
            <person name="Zhang J."/>
            <person name="Zhao Z."/>
            <person name="Zhou C."/>
            <person name="Zhu D."/>
            <person name="Lee S."/>
            <person name="Bess C."/>
            <person name="Blankenburg K."/>
            <person name="Forbes L."/>
            <person name="Fu Q."/>
            <person name="Gubbala S."/>
            <person name="Hirani K."/>
            <person name="Jayaseelan J.C."/>
            <person name="Lara F."/>
            <person name="Munidasa M."/>
            <person name="Palculict T."/>
            <person name="Patil S."/>
            <person name="Pu L.-L."/>
            <person name="Saada N."/>
            <person name="Tang L."/>
            <person name="Weissenberger G."/>
            <person name="Zhu Y."/>
            <person name="Hemphill L."/>
            <person name="Shang Y."/>
            <person name="Youmans B."/>
            <person name="Ayvaz T."/>
            <person name="Ross M."/>
            <person name="Santibanez J."/>
            <person name="Aqrawi P."/>
            <person name="Gross S."/>
            <person name="Joshi V."/>
            <person name="Fowler G."/>
            <person name="Nazareth L."/>
            <person name="Reid J."/>
            <person name="Worley K."/>
            <person name="Petrosino J."/>
            <person name="Highlander S."/>
            <person name="Gibbs R."/>
        </authorList>
    </citation>
    <scope>NUCLEOTIDE SEQUENCE [LARGE SCALE GENOMIC DNA]</scope>
    <source>
        <strain evidence="3">DSM 15272</strain>
    </source>
</reference>
<dbReference type="PANTHER" id="PTHR30290:SF83">
    <property type="entry name" value="ABC TRANSPORTER SUBSTRATE-BINDING PROTEIN"/>
    <property type="match status" value="1"/>
</dbReference>
<dbReference type="InterPro" id="IPR000914">
    <property type="entry name" value="SBP_5_dom"/>
</dbReference>
<dbReference type="GO" id="GO:1904680">
    <property type="term" value="F:peptide transmembrane transporter activity"/>
    <property type="evidence" value="ECO:0007669"/>
    <property type="project" value="TreeGrafter"/>
</dbReference>
<feature type="signal peptide" evidence="1">
    <location>
        <begin position="1"/>
        <end position="24"/>
    </location>
</feature>